<dbReference type="InterPro" id="IPR017451">
    <property type="entry name" value="F-box-assoc_interact_dom"/>
</dbReference>
<feature type="domain" description="F-box associated beta-propeller type 1" evidence="1">
    <location>
        <begin position="165"/>
        <end position="316"/>
    </location>
</feature>
<dbReference type="InterPro" id="IPR006527">
    <property type="entry name" value="F-box-assoc_dom_typ1"/>
</dbReference>
<dbReference type="AlphaFoldDB" id="A0A022PWM3"/>
<dbReference type="eggNOG" id="ENOG502QQSC">
    <property type="taxonomic scope" value="Eukaryota"/>
</dbReference>
<evidence type="ECO:0000259" key="1">
    <source>
        <dbReference type="Pfam" id="PF07734"/>
    </source>
</evidence>
<dbReference type="STRING" id="4155.A0A022PWM3"/>
<dbReference type="EMBL" id="KI632325">
    <property type="protein sequence ID" value="EYU18640.1"/>
    <property type="molecule type" value="Genomic_DNA"/>
</dbReference>
<feature type="non-terminal residue" evidence="2">
    <location>
        <position position="451"/>
    </location>
</feature>
<dbReference type="InterPro" id="IPR055290">
    <property type="entry name" value="At3g26010-like"/>
</dbReference>
<organism evidence="2 3">
    <name type="scientific">Erythranthe guttata</name>
    <name type="common">Yellow monkey flower</name>
    <name type="synonym">Mimulus guttatus</name>
    <dbReference type="NCBI Taxonomy" id="4155"/>
    <lineage>
        <taxon>Eukaryota</taxon>
        <taxon>Viridiplantae</taxon>
        <taxon>Streptophyta</taxon>
        <taxon>Embryophyta</taxon>
        <taxon>Tracheophyta</taxon>
        <taxon>Spermatophyta</taxon>
        <taxon>Magnoliopsida</taxon>
        <taxon>eudicotyledons</taxon>
        <taxon>Gunneridae</taxon>
        <taxon>Pentapetalae</taxon>
        <taxon>asterids</taxon>
        <taxon>lamiids</taxon>
        <taxon>Lamiales</taxon>
        <taxon>Phrymaceae</taxon>
        <taxon>Erythranthe</taxon>
    </lineage>
</organism>
<evidence type="ECO:0000313" key="3">
    <source>
        <dbReference type="Proteomes" id="UP000030748"/>
    </source>
</evidence>
<gene>
    <name evidence="2" type="ORF">MIMGU_mgv1a019403mg</name>
</gene>
<dbReference type="PANTHER" id="PTHR35546">
    <property type="entry name" value="F-BOX PROTEIN INTERACTION DOMAIN PROTEIN-RELATED"/>
    <property type="match status" value="1"/>
</dbReference>
<proteinExistence type="predicted"/>
<sequence length="451" mass="51440">MNSTFIHFFLKPSKKNATKFKKKTRTIKRKRNTIIPSQPNDAVHAESEEIIIGADNHVTSESAEIIGANQDLLNIILSKIGDKHRHRCKIICKTWYEYISGRRYVYNFKLPPPSALLIRRYTRLRRPDNIVKYLTVPLVKNTAAAPPPPPPPSLEFLQSNRIKQSCNGLLLLCPADAHTRSKNTANVDHYVYNPTTGRRRHIPLPTAKNTKIEIKSMNLAFDPTKLPPHYKIVSLSTVHRTYLSYTRLHIYSSETHSWRPSKADLPSPKCISVDFSKGVYLNGKIHWPSPKGATSVYFDVENERFETMPMPPVQDSGALRRTIRYFGECGGRLIMIDSSEASPARFSVFEMKKDYSGWTVKYEARLGWLFGWRVEKYRILSVILDGESLEGDLAVVIYCPGRARSGKGLLTCNLRTESIKNIHSPVGGWDLKLLEEKGYSVVHPLFRTKFQ</sequence>
<reference evidence="2 3" key="1">
    <citation type="journal article" date="2013" name="Proc. Natl. Acad. Sci. U.S.A.">
        <title>Fine-scale variation in meiotic recombination in Mimulus inferred from population shotgun sequencing.</title>
        <authorList>
            <person name="Hellsten U."/>
            <person name="Wright K.M."/>
            <person name="Jenkins J."/>
            <person name="Shu S."/>
            <person name="Yuan Y."/>
            <person name="Wessler S.R."/>
            <person name="Schmutz J."/>
            <person name="Willis J.H."/>
            <person name="Rokhsar D.S."/>
        </authorList>
    </citation>
    <scope>NUCLEOTIDE SEQUENCE [LARGE SCALE GENOMIC DNA]</scope>
    <source>
        <strain evidence="3">cv. DUN x IM62</strain>
    </source>
</reference>
<keyword evidence="3" id="KW-1185">Reference proteome</keyword>
<name>A0A022PWM3_ERYGU</name>
<evidence type="ECO:0000313" key="2">
    <source>
        <dbReference type="EMBL" id="EYU18640.1"/>
    </source>
</evidence>
<dbReference type="NCBIfam" id="TIGR01640">
    <property type="entry name" value="F_box_assoc_1"/>
    <property type="match status" value="1"/>
</dbReference>
<dbReference type="Pfam" id="PF07734">
    <property type="entry name" value="FBA_1"/>
    <property type="match status" value="1"/>
</dbReference>
<dbReference type="Proteomes" id="UP000030748">
    <property type="component" value="Unassembled WGS sequence"/>
</dbReference>
<dbReference type="PANTHER" id="PTHR35546:SF115">
    <property type="entry name" value="F-BOX DOMAIN-CONTAINING PROTEIN"/>
    <property type="match status" value="1"/>
</dbReference>
<protein>
    <recommendedName>
        <fullName evidence="1">F-box associated beta-propeller type 1 domain-containing protein</fullName>
    </recommendedName>
</protein>
<accession>A0A022PWM3</accession>